<protein>
    <submittedName>
        <fullName evidence="1">Uncharacterized protein</fullName>
    </submittedName>
</protein>
<gene>
    <name evidence="1" type="ORF">BCY89_14915</name>
</gene>
<proteinExistence type="predicted"/>
<dbReference type="Proteomes" id="UP000286402">
    <property type="component" value="Unassembled WGS sequence"/>
</dbReference>
<evidence type="ECO:0000313" key="2">
    <source>
        <dbReference type="Proteomes" id="UP000286402"/>
    </source>
</evidence>
<evidence type="ECO:0000313" key="1">
    <source>
        <dbReference type="EMBL" id="RKF32466.1"/>
    </source>
</evidence>
<accession>A0A420FHQ6</accession>
<dbReference type="EMBL" id="MCAQ01000027">
    <property type="protein sequence ID" value="RKF32466.1"/>
    <property type="molecule type" value="Genomic_DNA"/>
</dbReference>
<keyword evidence="2" id="KW-1185">Reference proteome</keyword>
<dbReference type="AlphaFoldDB" id="A0A420FHQ6"/>
<reference evidence="1 2" key="1">
    <citation type="submission" date="2016-07" db="EMBL/GenBank/DDBJ databases">
        <title>Genome analysis of Sphingobacterium siyangense T12B17.</title>
        <authorList>
            <person name="Xu D."/>
            <person name="Su Y."/>
            <person name="Zheng S."/>
        </authorList>
    </citation>
    <scope>NUCLEOTIDE SEQUENCE [LARGE SCALE GENOMIC DNA]</scope>
    <source>
        <strain evidence="1 2">T12B17</strain>
    </source>
</reference>
<dbReference type="RefSeq" id="WP_120335733.1">
    <property type="nucleotide sequence ID" value="NZ_CP070350.1"/>
</dbReference>
<organism evidence="1 2">
    <name type="scientific">Sphingobacterium siyangense</name>
    <dbReference type="NCBI Taxonomy" id="459529"/>
    <lineage>
        <taxon>Bacteria</taxon>
        <taxon>Pseudomonadati</taxon>
        <taxon>Bacteroidota</taxon>
        <taxon>Sphingobacteriia</taxon>
        <taxon>Sphingobacteriales</taxon>
        <taxon>Sphingobacteriaceae</taxon>
        <taxon>Sphingobacterium</taxon>
    </lineage>
</organism>
<sequence>MATILALAALILSILYFILQAKRKQKLFNEAVSMQVNYLFQERPGQYSGDYRTKSGVFVFQTERKDNELKNMVIKQVKPDHSALVVNLEQIVVIPFENKREGNSDVSVRFKLLKKNGEITTLEGKGIRIAGVLNFANRKPKAFSTLLKIGELYQLKELSDQAK</sequence>
<comment type="caution">
    <text evidence="1">The sequence shown here is derived from an EMBL/GenBank/DDBJ whole genome shotgun (WGS) entry which is preliminary data.</text>
</comment>
<name>A0A420FHQ6_9SPHI</name>